<dbReference type="CDD" id="cd06222">
    <property type="entry name" value="RNase_H_like"/>
    <property type="match status" value="1"/>
</dbReference>
<dbReference type="EMBL" id="JAEFBK010000013">
    <property type="protein sequence ID" value="KAG7534975.1"/>
    <property type="molecule type" value="Genomic_DNA"/>
</dbReference>
<dbReference type="Proteomes" id="UP000694240">
    <property type="component" value="Chromosome 13"/>
</dbReference>
<dbReference type="PANTHER" id="PTHR33116">
    <property type="entry name" value="REVERSE TRANSCRIPTASE ZINC-BINDING DOMAIN-CONTAINING PROTEIN-RELATED-RELATED"/>
    <property type="match status" value="1"/>
</dbReference>
<organism evidence="2 3">
    <name type="scientific">Arabidopsis thaliana x Arabidopsis arenosa</name>
    <dbReference type="NCBI Taxonomy" id="1240361"/>
    <lineage>
        <taxon>Eukaryota</taxon>
        <taxon>Viridiplantae</taxon>
        <taxon>Streptophyta</taxon>
        <taxon>Embryophyta</taxon>
        <taxon>Tracheophyta</taxon>
        <taxon>Spermatophyta</taxon>
        <taxon>Magnoliopsida</taxon>
        <taxon>eudicotyledons</taxon>
        <taxon>Gunneridae</taxon>
        <taxon>Pentapetalae</taxon>
        <taxon>rosids</taxon>
        <taxon>malvids</taxon>
        <taxon>Brassicales</taxon>
        <taxon>Brassicaceae</taxon>
        <taxon>Camelineae</taxon>
        <taxon>Arabidopsis</taxon>
    </lineage>
</organism>
<dbReference type="Pfam" id="PF13966">
    <property type="entry name" value="zf-RVT"/>
    <property type="match status" value="1"/>
</dbReference>
<dbReference type="InterPro" id="IPR000477">
    <property type="entry name" value="RT_dom"/>
</dbReference>
<protein>
    <submittedName>
        <fullName evidence="2">Ribonuclease H-like superfamily</fullName>
    </submittedName>
</protein>
<gene>
    <name evidence="2" type="ORF">ISN45_Aa08g024690</name>
</gene>
<proteinExistence type="predicted"/>
<dbReference type="Pfam" id="PF13456">
    <property type="entry name" value="RVT_3"/>
    <property type="match status" value="1"/>
</dbReference>
<dbReference type="PROSITE" id="PS50878">
    <property type="entry name" value="RT_POL"/>
    <property type="match status" value="1"/>
</dbReference>
<dbReference type="Pfam" id="PF00078">
    <property type="entry name" value="RVT_1"/>
    <property type="match status" value="1"/>
</dbReference>
<accession>A0A8T1XMB3</accession>
<dbReference type="GO" id="GO:0004523">
    <property type="term" value="F:RNA-DNA hybrid ribonuclease activity"/>
    <property type="evidence" value="ECO:0007669"/>
    <property type="project" value="InterPro"/>
</dbReference>
<dbReference type="InterPro" id="IPR002156">
    <property type="entry name" value="RNaseH_domain"/>
</dbReference>
<name>A0A8T1XMB3_9BRAS</name>
<dbReference type="InterPro" id="IPR026960">
    <property type="entry name" value="RVT-Znf"/>
</dbReference>
<reference evidence="2 3" key="1">
    <citation type="submission" date="2020-12" db="EMBL/GenBank/DDBJ databases">
        <title>Concerted genomic and epigenomic changes stabilize Arabidopsis allopolyploids.</title>
        <authorList>
            <person name="Chen Z."/>
        </authorList>
    </citation>
    <scope>NUCLEOTIDE SEQUENCE [LARGE SCALE GENOMIC DNA]</scope>
    <source>
        <strain evidence="2">Allo738</strain>
        <tissue evidence="2">Leaf</tissue>
    </source>
</reference>
<sequence length="1061" mass="120425">MEKNNPSNAAKKIEELKEKLDVAQDQDLVTAEEELELKWQLCAALRDEEIYWKQKSRATWMREGDRNTKYFHATTKQRRARNRIISIKDRNGAQVETEEGIEKVAVTYFQDLFSASNTSDTEEALRFVIPKVSPEMNAALTRPPSDREIKKALFGINPEKAPGPDGMTSLFFQRYWKILGKDLIKMVKEFFESGSFDPRLNETNLCLIPKTERPRDMTEFRPISLCNVSYKIISKVLSNRLRKVLPNVISETQSAFVARRLITDNILLAQENFHALRTNPICRSKFVAIKTDMSKAYDRVEWSFLEELMVKLGFDSKWINWMMCCISSVSYKVLINGEAKGNIIPTRGLRQGDPLSPFLFIICTEALIAQLRGAEEEGRLTGLKIAQGSPPVSHLLFADDSLFFCKAEIQQCAELLKIINIYGLASGQQLNREKSAILFGNRVAPEIKASLKTAIGISKEGVFAFVQDRLNARINSWTAKFLSRGGKEVLIKSVAQALPTYVMSCFLLPQNVTNKLRGAISKFWWSKKNNNRGLHWLAWEKISIPLSDGGLGFRDLKEFNLALLAKQVWRLLRYPDSLLCRVLKGRYFRYSNPLEAKKANSPSYGWKSMMAAKPLLQEGLRKNVLSGFSTKVWCDNWIPTIPARPANDNGVYRDPNLYVNHLIDFTTKEWKLDLINELIEPSDIPLITGLKPSRTFKVDDYIWVHTKNGQYTVKSGYALAKQALQSNAEVLEPSTTKLKSQVWKLKAPRKIKHFLWQALAGCVATSSRLADRHCGSDRSCPRCGAIEESINHVLFECPPALQVWALSPIPTSPGLFPCSSLFSNFDYLLWQAKKQGVTVEQLESFSLIVWYIWKARNDKVFSNKDNQPPETLALALSETKSWQLAQVMETHEESEDEDTEEMEATQNPRGEITCQLDASWEGNDPLSGFGFVINSPITLFGLRSINRYRNALHAEFGALLWAMEGALLNGLVSVHFETDCLGIISVLEEPEDWPVFSSELDIFKGFRARFVLFSISHISRNNNVRADRLAKSARVRGLVFSHVSSQVPEWLAHEANLFELA</sequence>
<dbReference type="GO" id="GO:0003676">
    <property type="term" value="F:nucleic acid binding"/>
    <property type="evidence" value="ECO:0007669"/>
    <property type="project" value="InterPro"/>
</dbReference>
<comment type="caution">
    <text evidence="2">The sequence shown here is derived from an EMBL/GenBank/DDBJ whole genome shotgun (WGS) entry which is preliminary data.</text>
</comment>
<dbReference type="InterPro" id="IPR044730">
    <property type="entry name" value="RNase_H-like_dom_plant"/>
</dbReference>
<dbReference type="AlphaFoldDB" id="A0A8T1XMB3"/>
<evidence type="ECO:0000313" key="3">
    <source>
        <dbReference type="Proteomes" id="UP000694240"/>
    </source>
</evidence>
<evidence type="ECO:0000259" key="1">
    <source>
        <dbReference type="PROSITE" id="PS50878"/>
    </source>
</evidence>
<dbReference type="PANTHER" id="PTHR33116:SF86">
    <property type="entry name" value="REVERSE TRANSCRIPTASE DOMAIN-CONTAINING PROTEIN"/>
    <property type="match status" value="1"/>
</dbReference>
<feature type="domain" description="Reverse transcriptase" evidence="1">
    <location>
        <begin position="189"/>
        <end position="459"/>
    </location>
</feature>
<dbReference type="CDD" id="cd01650">
    <property type="entry name" value="RT_nLTR_like"/>
    <property type="match status" value="1"/>
</dbReference>
<keyword evidence="3" id="KW-1185">Reference proteome</keyword>
<evidence type="ECO:0000313" key="2">
    <source>
        <dbReference type="EMBL" id="KAG7534975.1"/>
    </source>
</evidence>